<dbReference type="AlphaFoldDB" id="A0A0K1PTJ5"/>
<reference evidence="2 3" key="1">
    <citation type="submission" date="2015-08" db="EMBL/GenBank/DDBJ databases">
        <authorList>
            <person name="Babu N.S."/>
            <person name="Beckwith C.J."/>
            <person name="Beseler K.G."/>
            <person name="Brison A."/>
            <person name="Carone J.V."/>
            <person name="Caskin T.P."/>
            <person name="Diamond M."/>
            <person name="Durham M.E."/>
            <person name="Foxe J.M."/>
            <person name="Go M."/>
            <person name="Henderson B.A."/>
            <person name="Jones I.B."/>
            <person name="McGettigan J.A."/>
            <person name="Micheletti S.J."/>
            <person name="Nasrallah M.E."/>
            <person name="Ortiz D."/>
            <person name="Piller C.R."/>
            <person name="Privatt S.R."/>
            <person name="Schneider S.L."/>
            <person name="Sharp S."/>
            <person name="Smith T.C."/>
            <person name="Stanton J.D."/>
            <person name="Ullery H.E."/>
            <person name="Wilson R.J."/>
            <person name="Serrano M.G."/>
            <person name="Buck G."/>
            <person name="Lee V."/>
            <person name="Wang Y."/>
            <person name="Carvalho R."/>
            <person name="Voegtly L."/>
            <person name="Shi R."/>
            <person name="Duckworth R."/>
            <person name="Johnson A."/>
            <person name="Loviza R."/>
            <person name="Walstead R."/>
            <person name="Shah Z."/>
            <person name="Kiflezghi M."/>
            <person name="Wade K."/>
            <person name="Ball S.L."/>
            <person name="Bradley K.W."/>
            <person name="Asai D.J."/>
            <person name="Bowman C.A."/>
            <person name="Russell D.A."/>
            <person name="Pope W.H."/>
            <person name="Jacobs-Sera D."/>
            <person name="Hendrix R.W."/>
            <person name="Hatfull G.F."/>
        </authorList>
    </citation>
    <scope>NUCLEOTIDE SEQUENCE [LARGE SCALE GENOMIC DNA]</scope>
    <source>
        <strain evidence="2 3">DSM 27648</strain>
    </source>
</reference>
<feature type="region of interest" description="Disordered" evidence="1">
    <location>
        <begin position="1060"/>
        <end position="1139"/>
    </location>
</feature>
<keyword evidence="3" id="KW-1185">Reference proteome</keyword>
<accession>A0A0K1PTJ5</accession>
<proteinExistence type="predicted"/>
<gene>
    <name evidence="2" type="ORF">AKJ09_03118</name>
</gene>
<dbReference type="EMBL" id="CP012333">
    <property type="protein sequence ID" value="AKU96454.1"/>
    <property type="molecule type" value="Genomic_DNA"/>
</dbReference>
<feature type="region of interest" description="Disordered" evidence="1">
    <location>
        <begin position="1"/>
        <end position="74"/>
    </location>
</feature>
<dbReference type="InterPro" id="IPR011990">
    <property type="entry name" value="TPR-like_helical_dom_sf"/>
</dbReference>
<dbReference type="STRING" id="1391654.AKJ09_03118"/>
<feature type="compositionally biased region" description="Low complexity" evidence="1">
    <location>
        <begin position="17"/>
        <end position="31"/>
    </location>
</feature>
<dbReference type="Pfam" id="PF13432">
    <property type="entry name" value="TPR_16"/>
    <property type="match status" value="1"/>
</dbReference>
<protein>
    <submittedName>
        <fullName evidence="2">TPR domain protein, putative component of TonB system</fullName>
    </submittedName>
</protein>
<dbReference type="KEGG" id="llu:AKJ09_03118"/>
<name>A0A0K1PTJ5_9BACT</name>
<dbReference type="SMART" id="SM00028">
    <property type="entry name" value="TPR"/>
    <property type="match status" value="7"/>
</dbReference>
<feature type="compositionally biased region" description="Basic and acidic residues" evidence="1">
    <location>
        <begin position="1104"/>
        <end position="1118"/>
    </location>
</feature>
<evidence type="ECO:0000256" key="1">
    <source>
        <dbReference type="SAM" id="MobiDB-lite"/>
    </source>
</evidence>
<dbReference type="Gene3D" id="1.25.40.10">
    <property type="entry name" value="Tetratricopeptide repeat domain"/>
    <property type="match status" value="4"/>
</dbReference>
<dbReference type="SUPFAM" id="SSF48452">
    <property type="entry name" value="TPR-like"/>
    <property type="match status" value="3"/>
</dbReference>
<sequence length="1139" mass="126436">MLSLSALAEAAPDKSKPAPAAEAAPGANVPASTVRAAAEKTIDVKPATKPGAKKGADGSSTLTGAGGKPAMKGPKIPEELRAQLQKQLEARVDRDVAQIKKLRGEAIGLLTTFVNETPREAREMPEAMLRLGELKWELEREQFVDRFKAWESKPVDQRGAAPEPNFQPSRDLFARVLKDYPWFSEYDLALYVDGFLAYEQGKQDEALARFDKILKDHPRSRFVPDAHMARAEALFNGKYDYAGALVEYEQVLKYKQSELYGLALFKSAWCMWRLGRTEEAAKRFVSVFEVTDGNGTSGNKVSAAQRKQLDELQSEALKYLVEVFTEDEKNTAQDVYGFLTKIGGDRFAGKVVRALAVQFYDQAHYERGIEAYELLLKLEPASPEAGQWVLQIAQGYASVEDYPKLKATYERAVTGYTPGSAWAKTQGDPAVVQRTTANIEKQLREHALQLHAKAQKDKTSRAEFEGAAGLYDVYLSKFSNERQAYQIHYYLGEIYFHHLDRGNDAATHYMAAARAIPKEEAEKEPLKTLRHDAIYNAIAALELVRFAELEARKKQPQGSAFQETEADKKFAEALDLYAQLYPNDPALPELFFRQGKQYYDYGVYDSAVKIWGSLVEKFPRSQYALAAGELILDSFNRAKNYENIETWARRLKTAPAFSSDANQKKLDTLIVQAVFKQGEQKAANGEHLEAAKAYLRAAREFPKDPRAAQACVNAELAAQKAGDITTLKEGAQLVTGKEYRDKPESPQGAWIAATTLQSMGLFAESADFHEAIAGLNDREHPNYAKYEHAKDAAYNAVILRVATGENDKAVSDGNRYLQQFGSTPEADEVVFQMGKAHQNAGRNKEAADLYRRYVARSKNQDHRVQGYVLLAQALVKTGDERGADEALKSAVDIGKHRKGELGPDGKYAAAHARYMEGERILARFDKIEIQGDVKQLSNRLKQKAELLKQASAIFLDVVSLGVAEWTTAALYQIGRTYEQFAKAMKDAPPPSGLSDADKEAYQQQIDEFVVPIEERSLDAYENGWKKATELQIYNQWTAKMREALGRLNSELYPPFKEVGFDVRSQGPAPLPPLIDSPRRAGEKAALATPKKETGKPTASAAPSTDEKAITPDEEKPEAKPAPAKPAAKPAKPTKKKGAK</sequence>
<evidence type="ECO:0000313" key="3">
    <source>
        <dbReference type="Proteomes" id="UP000064967"/>
    </source>
</evidence>
<organism evidence="2 3">
    <name type="scientific">Labilithrix luteola</name>
    <dbReference type="NCBI Taxonomy" id="1391654"/>
    <lineage>
        <taxon>Bacteria</taxon>
        <taxon>Pseudomonadati</taxon>
        <taxon>Myxococcota</taxon>
        <taxon>Polyangia</taxon>
        <taxon>Polyangiales</taxon>
        <taxon>Labilitrichaceae</taxon>
        <taxon>Labilithrix</taxon>
    </lineage>
</organism>
<evidence type="ECO:0000313" key="2">
    <source>
        <dbReference type="EMBL" id="AKU96454.1"/>
    </source>
</evidence>
<feature type="compositionally biased region" description="Low complexity" evidence="1">
    <location>
        <begin position="1120"/>
        <end position="1130"/>
    </location>
</feature>
<dbReference type="Proteomes" id="UP000064967">
    <property type="component" value="Chromosome"/>
</dbReference>
<dbReference type="Pfam" id="PF13174">
    <property type="entry name" value="TPR_6"/>
    <property type="match status" value="1"/>
</dbReference>
<dbReference type="InterPro" id="IPR019734">
    <property type="entry name" value="TPR_rpt"/>
</dbReference>